<evidence type="ECO:0000313" key="4">
    <source>
        <dbReference type="Proteomes" id="UP001269819"/>
    </source>
</evidence>
<dbReference type="Proteomes" id="UP001269819">
    <property type="component" value="Unassembled WGS sequence"/>
</dbReference>
<gene>
    <name evidence="3" type="ORF">RYS15_03015</name>
</gene>
<sequence>MTGDTPASVANTPLPDSVVRAAIHWQLRLETASDSQLVRRQILSWCRRAPENALAWQQLGTLQQELSASLDALGQPELALPVLQRAGTDLQRRRTLKLLAATLMLAGPAGYTVHQHSPWRSDFTTGTGERRTLELADGSRVMLNTNSALDVAFDTDWRQLTLHQGEVMVDTLGATSDPRPLRLSCDFGHCQTRGSRFVVRQHEHHAQVGVEQGRLQLLGMGGRGQEAGAGESWRLDHQGISRTVDGALEPAAWTRGMLVVDDIRLAEFAAELARYRHGYLGVDQQVANLRLSGVFQLDDPDALLADLPLVLPIEVRSRTRWWTTLTART</sequence>
<dbReference type="InterPro" id="IPR032623">
    <property type="entry name" value="FecR_N"/>
</dbReference>
<dbReference type="PANTHER" id="PTHR30273">
    <property type="entry name" value="PERIPLASMIC SIGNAL SENSOR AND SIGMA FACTOR ACTIVATOR FECR-RELATED"/>
    <property type="match status" value="1"/>
</dbReference>
<dbReference type="PANTHER" id="PTHR30273:SF2">
    <property type="entry name" value="PROTEIN FECR"/>
    <property type="match status" value="1"/>
</dbReference>
<dbReference type="Pfam" id="PF16220">
    <property type="entry name" value="DUF4880"/>
    <property type="match status" value="1"/>
</dbReference>
<dbReference type="InterPro" id="IPR006860">
    <property type="entry name" value="FecR"/>
</dbReference>
<reference evidence="3 4" key="1">
    <citation type="submission" date="2023-10" db="EMBL/GenBank/DDBJ databases">
        <title>Characteristics and mechanism of a salt-tolerant marine origin heterotrophic nitrifying- aerobic denitrifying bacteria Marinobacter xestospongiae HN1.</title>
        <authorList>
            <person name="Qi R."/>
        </authorList>
    </citation>
    <scope>NUCLEOTIDE SEQUENCE [LARGE SCALE GENOMIC DNA]</scope>
    <source>
        <strain evidence="3 4">HN1</strain>
    </source>
</reference>
<name>A0ABU3VTN7_9GAMM</name>
<keyword evidence="4" id="KW-1185">Reference proteome</keyword>
<feature type="domain" description="FecR N-terminal" evidence="2">
    <location>
        <begin position="20"/>
        <end position="60"/>
    </location>
</feature>
<comment type="caution">
    <text evidence="3">The sequence shown here is derived from an EMBL/GenBank/DDBJ whole genome shotgun (WGS) entry which is preliminary data.</text>
</comment>
<organism evidence="3 4">
    <name type="scientific">Marinobacter xestospongiae</name>
    <dbReference type="NCBI Taxonomy" id="994319"/>
    <lineage>
        <taxon>Bacteria</taxon>
        <taxon>Pseudomonadati</taxon>
        <taxon>Pseudomonadota</taxon>
        <taxon>Gammaproteobacteria</taxon>
        <taxon>Pseudomonadales</taxon>
        <taxon>Marinobacteraceae</taxon>
        <taxon>Marinobacter</taxon>
    </lineage>
</organism>
<accession>A0ABU3VTN7</accession>
<feature type="domain" description="FecR protein" evidence="1">
    <location>
        <begin position="122"/>
        <end position="214"/>
    </location>
</feature>
<dbReference type="EMBL" id="JAWIIJ010000002">
    <property type="protein sequence ID" value="MDV2077632.1"/>
    <property type="molecule type" value="Genomic_DNA"/>
</dbReference>
<dbReference type="InterPro" id="IPR012373">
    <property type="entry name" value="Ferrdict_sens_TM"/>
</dbReference>
<dbReference type="PIRSF" id="PIRSF018266">
    <property type="entry name" value="FecR"/>
    <property type="match status" value="1"/>
</dbReference>
<dbReference type="Gene3D" id="2.60.120.1440">
    <property type="match status" value="1"/>
</dbReference>
<evidence type="ECO:0000313" key="3">
    <source>
        <dbReference type="EMBL" id="MDV2077632.1"/>
    </source>
</evidence>
<evidence type="ECO:0000259" key="1">
    <source>
        <dbReference type="Pfam" id="PF04773"/>
    </source>
</evidence>
<dbReference type="Pfam" id="PF04773">
    <property type="entry name" value="FecR"/>
    <property type="match status" value="1"/>
</dbReference>
<evidence type="ECO:0000259" key="2">
    <source>
        <dbReference type="Pfam" id="PF16220"/>
    </source>
</evidence>
<protein>
    <submittedName>
        <fullName evidence="3">FecR domain-containing protein</fullName>
    </submittedName>
</protein>
<proteinExistence type="predicted"/>
<dbReference type="RefSeq" id="WP_316972538.1">
    <property type="nucleotide sequence ID" value="NZ_JAWIIJ010000002.1"/>
</dbReference>